<sequence>MADRVLAEVEVFDPRSCQVAPHADEAWSITDVSRSALGGEGGTVVEEFTLTGSEDAPPPDADARERVEKVFSFDSEFVYRFERTANQGCVCERIERLGCVVQDVSADENSMVVTFLVEDIETLRDVIKDLQGEGESISLRRLVESSESASGGQPAILDRDALTDRQNEVLERAYEMGYFEHPRDATAGEVAEDLGIATTTFTEHLAAAQRKLLDDLLGA</sequence>
<dbReference type="PANTHER" id="PTHR34236:SF1">
    <property type="entry name" value="DIMETHYL SULFOXIDE REDUCTASE TRANSCRIPTIONAL ACTIVATOR"/>
    <property type="match status" value="1"/>
</dbReference>
<reference evidence="5" key="2">
    <citation type="submission" date="2020-09" db="EMBL/GenBank/DDBJ databases">
        <authorList>
            <person name="Sun Q."/>
            <person name="Ohkuma M."/>
        </authorList>
    </citation>
    <scope>NUCLEOTIDE SEQUENCE</scope>
    <source>
        <strain evidence="5">JCM 17820</strain>
    </source>
</reference>
<evidence type="ECO:0000259" key="3">
    <source>
        <dbReference type="Pfam" id="PF04967"/>
    </source>
</evidence>
<proteinExistence type="predicted"/>
<dbReference type="AlphaFoldDB" id="A0A830GHK1"/>
<feature type="domain" description="DmsR-like N-terminal" evidence="4">
    <location>
        <begin position="1"/>
        <end position="145"/>
    </location>
</feature>
<accession>A0A830GHK1</accession>
<keyword evidence="5" id="KW-0238">DNA-binding</keyword>
<gene>
    <name evidence="5" type="ORF">GCM10009030_05790</name>
</gene>
<evidence type="ECO:0000313" key="5">
    <source>
        <dbReference type="EMBL" id="GGN87280.1"/>
    </source>
</evidence>
<protein>
    <submittedName>
        <fullName evidence="5">DNA-binding protein</fullName>
    </submittedName>
</protein>
<dbReference type="InterPro" id="IPR007050">
    <property type="entry name" value="HTH_bacterioopsin"/>
</dbReference>
<dbReference type="RefSeq" id="WP_188994380.1">
    <property type="nucleotide sequence ID" value="NZ_BMOU01000001.1"/>
</dbReference>
<organism evidence="5 6">
    <name type="scientific">Haloarcula pellucida</name>
    <dbReference type="NCBI Taxonomy" id="1427151"/>
    <lineage>
        <taxon>Archaea</taxon>
        <taxon>Methanobacteriati</taxon>
        <taxon>Methanobacteriota</taxon>
        <taxon>Stenosarchaea group</taxon>
        <taxon>Halobacteria</taxon>
        <taxon>Halobacteriales</taxon>
        <taxon>Haloarculaceae</taxon>
        <taxon>Haloarcula</taxon>
    </lineage>
</organism>
<reference evidence="5" key="1">
    <citation type="journal article" date="2014" name="Int. J. Syst. Evol. Microbiol.">
        <title>Complete genome sequence of Corynebacterium casei LMG S-19264T (=DSM 44701T), isolated from a smear-ripened cheese.</title>
        <authorList>
            <consortium name="US DOE Joint Genome Institute (JGI-PGF)"/>
            <person name="Walter F."/>
            <person name="Albersmeier A."/>
            <person name="Kalinowski J."/>
            <person name="Ruckert C."/>
        </authorList>
    </citation>
    <scope>NUCLEOTIDE SEQUENCE</scope>
    <source>
        <strain evidence="5">JCM 17820</strain>
    </source>
</reference>
<evidence type="ECO:0000256" key="2">
    <source>
        <dbReference type="ARBA" id="ARBA00023163"/>
    </source>
</evidence>
<comment type="caution">
    <text evidence="5">The sequence shown here is derived from an EMBL/GenBank/DDBJ whole genome shotgun (WGS) entry which is preliminary data.</text>
</comment>
<name>A0A830GHK1_9EURY</name>
<dbReference type="Proteomes" id="UP000605784">
    <property type="component" value="Unassembled WGS sequence"/>
</dbReference>
<evidence type="ECO:0000256" key="1">
    <source>
        <dbReference type="ARBA" id="ARBA00023015"/>
    </source>
</evidence>
<dbReference type="InterPro" id="IPR056433">
    <property type="entry name" value="DmsR-like_N"/>
</dbReference>
<dbReference type="GO" id="GO:0003677">
    <property type="term" value="F:DNA binding"/>
    <property type="evidence" value="ECO:0007669"/>
    <property type="project" value="UniProtKB-KW"/>
</dbReference>
<dbReference type="EMBL" id="BMOU01000001">
    <property type="protein sequence ID" value="GGN87280.1"/>
    <property type="molecule type" value="Genomic_DNA"/>
</dbReference>
<keyword evidence="2" id="KW-0804">Transcription</keyword>
<dbReference type="Pfam" id="PF04967">
    <property type="entry name" value="HTH_10"/>
    <property type="match status" value="1"/>
</dbReference>
<dbReference type="Gene3D" id="1.10.10.10">
    <property type="entry name" value="Winged helix-like DNA-binding domain superfamily/Winged helix DNA-binding domain"/>
    <property type="match status" value="1"/>
</dbReference>
<dbReference type="Pfam" id="PF24277">
    <property type="entry name" value="DmsR_N"/>
    <property type="match status" value="1"/>
</dbReference>
<dbReference type="InterPro" id="IPR036388">
    <property type="entry name" value="WH-like_DNA-bd_sf"/>
</dbReference>
<keyword evidence="6" id="KW-1185">Reference proteome</keyword>
<evidence type="ECO:0000259" key="4">
    <source>
        <dbReference type="Pfam" id="PF24277"/>
    </source>
</evidence>
<feature type="domain" description="HTH bat-type" evidence="3">
    <location>
        <begin position="162"/>
        <end position="213"/>
    </location>
</feature>
<evidence type="ECO:0000313" key="6">
    <source>
        <dbReference type="Proteomes" id="UP000605784"/>
    </source>
</evidence>
<keyword evidence="1" id="KW-0805">Transcription regulation</keyword>
<dbReference type="PANTHER" id="PTHR34236">
    <property type="entry name" value="DIMETHYL SULFOXIDE REDUCTASE TRANSCRIPTIONAL ACTIVATOR"/>
    <property type="match status" value="1"/>
</dbReference>